<evidence type="ECO:0000256" key="1">
    <source>
        <dbReference type="SAM" id="MobiDB-lite"/>
    </source>
</evidence>
<name>A0A0G1ACX4_UNCKA</name>
<reference evidence="2 3" key="1">
    <citation type="journal article" date="2015" name="Nature">
        <title>rRNA introns, odd ribosomes, and small enigmatic genomes across a large radiation of phyla.</title>
        <authorList>
            <person name="Brown C.T."/>
            <person name="Hug L.A."/>
            <person name="Thomas B.C."/>
            <person name="Sharon I."/>
            <person name="Castelle C.J."/>
            <person name="Singh A."/>
            <person name="Wilkins M.J."/>
            <person name="Williams K.H."/>
            <person name="Banfield J.F."/>
        </authorList>
    </citation>
    <scope>NUCLEOTIDE SEQUENCE [LARGE SCALE GENOMIC DNA]</scope>
</reference>
<comment type="caution">
    <text evidence="2">The sequence shown here is derived from an EMBL/GenBank/DDBJ whole genome shotgun (WGS) entry which is preliminary data.</text>
</comment>
<organism evidence="2 3">
    <name type="scientific">candidate division WWE3 bacterium GW2011_GWF2_42_42</name>
    <dbReference type="NCBI Taxonomy" id="1619142"/>
    <lineage>
        <taxon>Bacteria</taxon>
        <taxon>Katanobacteria</taxon>
    </lineage>
</organism>
<protein>
    <submittedName>
        <fullName evidence="2">Uncharacterized protein</fullName>
    </submittedName>
</protein>
<feature type="compositionally biased region" description="Basic and acidic residues" evidence="1">
    <location>
        <begin position="373"/>
        <end position="382"/>
    </location>
</feature>
<evidence type="ECO:0000313" key="2">
    <source>
        <dbReference type="EMBL" id="KKS58930.1"/>
    </source>
</evidence>
<proteinExistence type="predicted"/>
<dbReference type="EMBL" id="LCDU01000034">
    <property type="protein sequence ID" value="KKS58930.1"/>
    <property type="molecule type" value="Genomic_DNA"/>
</dbReference>
<dbReference type="Proteomes" id="UP000034678">
    <property type="component" value="Unassembled WGS sequence"/>
</dbReference>
<dbReference type="AlphaFoldDB" id="A0A0G1ACX4"/>
<gene>
    <name evidence="2" type="ORF">UV26_C0034G0002</name>
</gene>
<dbReference type="STRING" id="1619142.UV26_C0034G0002"/>
<accession>A0A0G1ACX4</accession>
<sequence length="531" mass="59604">MSIYDKLPDTGGEGTNLGNPGFYKPKIYGKIKDWVYGKGQGGDDFSSYAHNGWYPVWKTDQDIIEESEGAIIQQQKELSDPNSKYYSDYFKKLKQTLSAGSSLNSLLGLNRAMGLSMAGSATIANEQRTAAEGKMIDYAGQSTKDLFQSNLGASNSLLGMQAQLAQNRQMFNFQKQQYEDSQKFDWGSLLGTVGQIAGYALAPATVGSTLLSGGTSFLKQPNSNPQWQNKGLSNYGYNGNKMNPTLAGLTGLGEGLFQGFLLKRKQQEEERQFNEKMAMEQRQNSLLNDFRIKNYELQLAQEQREGVYQNALMKNMDEDNARLQAQSSMLQNKPPKMVESRIESNGKIETYFHPEGEAPSGKPFATSPQWKPEGTKEPSETDKLNQTLKEIQIENQKEKDAQQLEKDFTNIDALITARQNGEQEQETKTAGGDIVKTQVYKVGDKNIDPKLWKSVAENKVNSLIDKMGLKPTVSKLWLGINAAAKKRGIDFDKLPSSDKRKYLKQVLDNNQDIPEQDKKALYQYIEIKTRW</sequence>
<evidence type="ECO:0000313" key="3">
    <source>
        <dbReference type="Proteomes" id="UP000034678"/>
    </source>
</evidence>
<feature type="region of interest" description="Disordered" evidence="1">
    <location>
        <begin position="353"/>
        <end position="382"/>
    </location>
</feature>